<feature type="transmembrane region" description="Helical" evidence="1">
    <location>
        <begin position="25"/>
        <end position="46"/>
    </location>
</feature>
<name>A0A1F4ZCP4_9BACT</name>
<evidence type="ECO:0000313" key="3">
    <source>
        <dbReference type="EMBL" id="OGD04110.1"/>
    </source>
</evidence>
<keyword evidence="1" id="KW-0812">Transmembrane</keyword>
<dbReference type="AlphaFoldDB" id="A0A1F4ZCP4"/>
<evidence type="ECO:0000313" key="4">
    <source>
        <dbReference type="Proteomes" id="UP000177080"/>
    </source>
</evidence>
<evidence type="ECO:0000259" key="2">
    <source>
        <dbReference type="SMART" id="SM00014"/>
    </source>
</evidence>
<evidence type="ECO:0000256" key="1">
    <source>
        <dbReference type="SAM" id="Phobius"/>
    </source>
</evidence>
<organism evidence="3 4">
    <name type="scientific">Candidatus Amesbacteria bacterium RIFCSPLOWO2_01_FULL_48_25</name>
    <dbReference type="NCBI Taxonomy" id="1797259"/>
    <lineage>
        <taxon>Bacteria</taxon>
        <taxon>Candidatus Amesiibacteriota</taxon>
    </lineage>
</organism>
<keyword evidence="1" id="KW-0472">Membrane</keyword>
<feature type="transmembrane region" description="Helical" evidence="1">
    <location>
        <begin position="55"/>
        <end position="76"/>
    </location>
</feature>
<dbReference type="STRING" id="1797259.A2989_01790"/>
<dbReference type="Proteomes" id="UP000177080">
    <property type="component" value="Unassembled WGS sequence"/>
</dbReference>
<accession>A0A1F4ZCP4</accession>
<keyword evidence="1" id="KW-1133">Transmembrane helix</keyword>
<dbReference type="SUPFAM" id="SSF48317">
    <property type="entry name" value="Acid phosphatase/Vanadium-dependent haloperoxidase"/>
    <property type="match status" value="1"/>
</dbReference>
<feature type="transmembrane region" description="Helical" evidence="1">
    <location>
        <begin position="132"/>
        <end position="148"/>
    </location>
</feature>
<dbReference type="PANTHER" id="PTHR14969">
    <property type="entry name" value="SPHINGOSINE-1-PHOSPHATE PHOSPHOHYDROLASE"/>
    <property type="match status" value="1"/>
</dbReference>
<protein>
    <recommendedName>
        <fullName evidence="2">Phosphatidic acid phosphatase type 2/haloperoxidase domain-containing protein</fullName>
    </recommendedName>
</protein>
<comment type="caution">
    <text evidence="3">The sequence shown here is derived from an EMBL/GenBank/DDBJ whole genome shotgun (WGS) entry which is preliminary data.</text>
</comment>
<gene>
    <name evidence="3" type="ORF">A2989_01790</name>
</gene>
<feature type="transmembrane region" description="Helical" evidence="1">
    <location>
        <begin position="109"/>
        <end position="125"/>
    </location>
</feature>
<dbReference type="PANTHER" id="PTHR14969:SF13">
    <property type="entry name" value="AT30094P"/>
    <property type="match status" value="1"/>
</dbReference>
<dbReference type="InterPro" id="IPR000326">
    <property type="entry name" value="PAP2/HPO"/>
</dbReference>
<dbReference type="SMART" id="SM00014">
    <property type="entry name" value="acidPPc"/>
    <property type="match status" value="1"/>
</dbReference>
<dbReference type="EMBL" id="MEXN01000003">
    <property type="protein sequence ID" value="OGD04110.1"/>
    <property type="molecule type" value="Genomic_DNA"/>
</dbReference>
<feature type="domain" description="Phosphatidic acid phosphatase type 2/haloperoxidase" evidence="2">
    <location>
        <begin position="55"/>
        <end position="170"/>
    </location>
</feature>
<dbReference type="Pfam" id="PF01569">
    <property type="entry name" value="PAP2"/>
    <property type="match status" value="1"/>
</dbReference>
<dbReference type="InterPro" id="IPR036938">
    <property type="entry name" value="PAP2/HPO_sf"/>
</dbReference>
<reference evidence="3 4" key="1">
    <citation type="journal article" date="2016" name="Nat. Commun.">
        <title>Thousands of microbial genomes shed light on interconnected biogeochemical processes in an aquifer system.</title>
        <authorList>
            <person name="Anantharaman K."/>
            <person name="Brown C.T."/>
            <person name="Hug L.A."/>
            <person name="Sharon I."/>
            <person name="Castelle C.J."/>
            <person name="Probst A.J."/>
            <person name="Thomas B.C."/>
            <person name="Singh A."/>
            <person name="Wilkins M.J."/>
            <person name="Karaoz U."/>
            <person name="Brodie E.L."/>
            <person name="Williams K.H."/>
            <person name="Hubbard S.S."/>
            <person name="Banfield J.F."/>
        </authorList>
    </citation>
    <scope>NUCLEOTIDE SEQUENCE [LARGE SCALE GENOMIC DNA]</scope>
</reference>
<sequence>MPVWNVDLVITQAVQAWVPVGVDTALSVFSLLGSFEIITLVLAIWVGKREGLRKVILVVAIFALGMGVEIAGKMFIPHPGPTREFHRYRLPFVFPSSEFSTGNSFPSGHSFRTVFLTVIALGYVGKNQRLKLAWIAFAAIMLVSRVSLGEHWASDVVGGSLLGWGMARIA</sequence>
<dbReference type="Gene3D" id="1.20.144.10">
    <property type="entry name" value="Phosphatidic acid phosphatase type 2/haloperoxidase"/>
    <property type="match status" value="1"/>
</dbReference>
<proteinExistence type="predicted"/>